<dbReference type="InterPro" id="IPR032466">
    <property type="entry name" value="Metal_Hydrolase"/>
</dbReference>
<dbReference type="RefSeq" id="WP_169700602.1">
    <property type="nucleotide sequence ID" value="NZ_LS974202.1"/>
</dbReference>
<accession>A0A7Z7LHP3</accession>
<proteinExistence type="predicted"/>
<dbReference type="Gene3D" id="2.30.40.10">
    <property type="entry name" value="Urease, subunit C, domain 1"/>
    <property type="match status" value="1"/>
</dbReference>
<dbReference type="InterPro" id="IPR006680">
    <property type="entry name" value="Amidohydro-rel"/>
</dbReference>
<dbReference type="InterPro" id="IPR011059">
    <property type="entry name" value="Metal-dep_hydrolase_composite"/>
</dbReference>
<name>A0A7Z7LHP3_9BACT</name>
<evidence type="ECO:0000256" key="1">
    <source>
        <dbReference type="ARBA" id="ARBA00022801"/>
    </source>
</evidence>
<evidence type="ECO:0000259" key="2">
    <source>
        <dbReference type="Pfam" id="PF01979"/>
    </source>
</evidence>
<sequence>MQLNNVSIYTNDGEFIERGYVTIEGGEIVAVGAGERRYEGENLDFSGRLVMPSFVNAHTHIYSTLSRGMRLSRFNPGSFTELLEQLWWRLDRSLTLEELRISGYVASIESLKSGVTTLFDHSSSPNAINGSLETIAGAVNETGLRYCGAYEVSDRDGTKARDEGIRENMEFSRFNTPFRRGFFGMHASLTLSRETLSLVSKEVSGSIPIHVHIAEGPEDQERSLSLYDQRVLERFHRSGLMSPGSIYAHCIHTTPEERELIPKTGGNLVVNVQSNTNNGVGLPDWKSFLREGIETAIGNDGYGFNLCHDVRFALLAPHYLSRDPRVSGSQDLKDTLFGANYRLATRTFGANLGTVREGSAADLVVIDYSSPTPVKAGNFLDHYFFGICDNIKVTDVFVSGRHVLSGGRATLVDEEEIYSEARRLSLNLWKRI</sequence>
<dbReference type="Pfam" id="PF01979">
    <property type="entry name" value="Amidohydro_1"/>
    <property type="match status" value="1"/>
</dbReference>
<dbReference type="AlphaFoldDB" id="A0A7Z7LHP3"/>
<keyword evidence="1 3" id="KW-0378">Hydrolase</keyword>
<dbReference type="Gene3D" id="3.20.20.140">
    <property type="entry name" value="Metal-dependent hydrolases"/>
    <property type="match status" value="1"/>
</dbReference>
<dbReference type="GO" id="GO:0016810">
    <property type="term" value="F:hydrolase activity, acting on carbon-nitrogen (but not peptide) bonds"/>
    <property type="evidence" value="ECO:0007669"/>
    <property type="project" value="InterPro"/>
</dbReference>
<dbReference type="InterPro" id="IPR050287">
    <property type="entry name" value="MTA/SAH_deaminase"/>
</dbReference>
<dbReference type="SUPFAM" id="SSF51556">
    <property type="entry name" value="Metallo-dependent hydrolases"/>
    <property type="match status" value="1"/>
</dbReference>
<protein>
    <submittedName>
        <fullName evidence="3">Cytosine deaminase-like metal-dependent hydrolase</fullName>
    </submittedName>
</protein>
<dbReference type="SUPFAM" id="SSF51338">
    <property type="entry name" value="Composite domain of metallo-dependent hydrolases"/>
    <property type="match status" value="1"/>
</dbReference>
<evidence type="ECO:0000313" key="3">
    <source>
        <dbReference type="EMBL" id="SSC14209.1"/>
    </source>
</evidence>
<dbReference type="PANTHER" id="PTHR43794:SF11">
    <property type="entry name" value="AMIDOHYDROLASE-RELATED DOMAIN-CONTAINING PROTEIN"/>
    <property type="match status" value="1"/>
</dbReference>
<evidence type="ECO:0000313" key="4">
    <source>
        <dbReference type="Proteomes" id="UP000250796"/>
    </source>
</evidence>
<organism evidence="3 4">
    <name type="scientific">Mesotoga infera</name>
    <dbReference type="NCBI Taxonomy" id="1236046"/>
    <lineage>
        <taxon>Bacteria</taxon>
        <taxon>Thermotogati</taxon>
        <taxon>Thermotogota</taxon>
        <taxon>Thermotogae</taxon>
        <taxon>Kosmotogales</taxon>
        <taxon>Kosmotogaceae</taxon>
        <taxon>Mesotoga</taxon>
    </lineage>
</organism>
<reference evidence="3 4" key="1">
    <citation type="submission" date="2017-01" db="EMBL/GenBank/DDBJ databases">
        <authorList>
            <person name="Erauso G."/>
        </authorList>
    </citation>
    <scope>NUCLEOTIDE SEQUENCE [LARGE SCALE GENOMIC DNA]</scope>
    <source>
        <strain evidence="3">MESINF1</strain>
    </source>
</reference>
<dbReference type="EMBL" id="LS974202">
    <property type="protein sequence ID" value="SSC14209.1"/>
    <property type="molecule type" value="Genomic_DNA"/>
</dbReference>
<dbReference type="PANTHER" id="PTHR43794">
    <property type="entry name" value="AMINOHYDROLASE SSNA-RELATED"/>
    <property type="match status" value="1"/>
</dbReference>
<feature type="domain" description="Amidohydrolase-related" evidence="2">
    <location>
        <begin position="49"/>
        <end position="402"/>
    </location>
</feature>
<dbReference type="Proteomes" id="UP000250796">
    <property type="component" value="Chromosome MESINF"/>
</dbReference>
<gene>
    <name evidence="3" type="ORF">MESINF_2769</name>
</gene>
<keyword evidence="4" id="KW-1185">Reference proteome</keyword>
<dbReference type="KEGG" id="minf:MESINF_2769"/>